<feature type="signal peptide" evidence="1">
    <location>
        <begin position="1"/>
        <end position="16"/>
    </location>
</feature>
<keyword evidence="3" id="KW-1185">Reference proteome</keyword>
<gene>
    <name evidence="2" type="ORF">Zmor_028081</name>
</gene>
<evidence type="ECO:0000313" key="2">
    <source>
        <dbReference type="EMBL" id="KAJ3641579.1"/>
    </source>
</evidence>
<dbReference type="EMBL" id="JALNTZ010000009">
    <property type="protein sequence ID" value="KAJ3641579.1"/>
    <property type="molecule type" value="Genomic_DNA"/>
</dbReference>
<organism evidence="2 3">
    <name type="scientific">Zophobas morio</name>
    <dbReference type="NCBI Taxonomy" id="2755281"/>
    <lineage>
        <taxon>Eukaryota</taxon>
        <taxon>Metazoa</taxon>
        <taxon>Ecdysozoa</taxon>
        <taxon>Arthropoda</taxon>
        <taxon>Hexapoda</taxon>
        <taxon>Insecta</taxon>
        <taxon>Pterygota</taxon>
        <taxon>Neoptera</taxon>
        <taxon>Endopterygota</taxon>
        <taxon>Coleoptera</taxon>
        <taxon>Polyphaga</taxon>
        <taxon>Cucujiformia</taxon>
        <taxon>Tenebrionidae</taxon>
        <taxon>Zophobas</taxon>
    </lineage>
</organism>
<evidence type="ECO:0000256" key="1">
    <source>
        <dbReference type="SAM" id="SignalP"/>
    </source>
</evidence>
<name>A0AA38HUV2_9CUCU</name>
<comment type="caution">
    <text evidence="2">The sequence shown here is derived from an EMBL/GenBank/DDBJ whole genome shotgun (WGS) entry which is preliminary data.</text>
</comment>
<accession>A0AA38HUV2</accession>
<keyword evidence="1" id="KW-0732">Signal</keyword>
<reference evidence="2" key="1">
    <citation type="journal article" date="2023" name="G3 (Bethesda)">
        <title>Whole genome assemblies of Zophobas morio and Tenebrio molitor.</title>
        <authorList>
            <person name="Kaur S."/>
            <person name="Stinson S.A."/>
            <person name="diCenzo G.C."/>
        </authorList>
    </citation>
    <scope>NUCLEOTIDE SEQUENCE</scope>
    <source>
        <strain evidence="2">QUZm001</strain>
    </source>
</reference>
<protein>
    <submittedName>
        <fullName evidence="2">Uncharacterized protein</fullName>
    </submittedName>
</protein>
<dbReference type="Proteomes" id="UP001168821">
    <property type="component" value="Unassembled WGS sequence"/>
</dbReference>
<dbReference type="AlphaFoldDB" id="A0AA38HUV2"/>
<feature type="chain" id="PRO_5041428834" evidence="1">
    <location>
        <begin position="17"/>
        <end position="246"/>
    </location>
</feature>
<evidence type="ECO:0000313" key="3">
    <source>
        <dbReference type="Proteomes" id="UP001168821"/>
    </source>
</evidence>
<sequence length="246" mass="27997">MTTLYTFIIIISSAVSIHLEKFELKKETPNDNNILNEIIQQYSEFGVVVHIDNTTKHVVNEIATSFPSIIFNHDVSNDGLSYSPHEKRLHLATFANTTTSKKLLKFSNYIVTSDIIIFLIDAKSVETFSRQFSKIPDLSKSGGVFVVASHPHGTKIYSACFYCGKLSAQLKLLQDVEPRKALKTPLTINNFENFFGHELRVVYFDYFPFIYCVDKIIVDDEVVCTKAIGWESDLLEFLSHNSNLRN</sequence>
<proteinExistence type="predicted"/>